<feature type="region of interest" description="Disordered" evidence="1">
    <location>
        <begin position="212"/>
        <end position="253"/>
    </location>
</feature>
<feature type="region of interest" description="Disordered" evidence="1">
    <location>
        <begin position="1046"/>
        <end position="1099"/>
    </location>
</feature>
<accession>E4X7W5</accession>
<evidence type="ECO:0000259" key="2">
    <source>
        <dbReference type="PROSITE" id="PS50878"/>
    </source>
</evidence>
<dbReference type="CDD" id="cd01650">
    <property type="entry name" value="RT_nLTR_like"/>
    <property type="match status" value="1"/>
</dbReference>
<evidence type="ECO:0000256" key="1">
    <source>
        <dbReference type="SAM" id="MobiDB-lite"/>
    </source>
</evidence>
<protein>
    <recommendedName>
        <fullName evidence="2">Reverse transcriptase domain-containing protein</fullName>
    </recommendedName>
</protein>
<feature type="compositionally biased region" description="Polar residues" evidence="1">
    <location>
        <begin position="231"/>
        <end position="253"/>
    </location>
</feature>
<evidence type="ECO:0000313" key="3">
    <source>
        <dbReference type="EMBL" id="CBY18788.1"/>
    </source>
</evidence>
<dbReference type="PROSITE" id="PS50878">
    <property type="entry name" value="RT_POL"/>
    <property type="match status" value="1"/>
</dbReference>
<keyword evidence="4" id="KW-1185">Reference proteome</keyword>
<dbReference type="EMBL" id="FN653028">
    <property type="protein sequence ID" value="CBY18788.1"/>
    <property type="molecule type" value="Genomic_DNA"/>
</dbReference>
<reference evidence="3 4" key="1">
    <citation type="journal article" date="2010" name="Science">
        <title>Plasticity of animal genome architecture unmasked by rapid evolution of a pelagic tunicate.</title>
        <authorList>
            <person name="Denoeud F."/>
            <person name="Henriet S."/>
            <person name="Mungpakdee S."/>
            <person name="Aury J.M."/>
            <person name="Da Silva C."/>
            <person name="Brinkmann H."/>
            <person name="Mikhaleva J."/>
            <person name="Olsen L.C."/>
            <person name="Jubin C."/>
            <person name="Canestro C."/>
            <person name="Bouquet J.M."/>
            <person name="Danks G."/>
            <person name="Poulain J."/>
            <person name="Campsteijn C."/>
            <person name="Adamski M."/>
            <person name="Cross I."/>
            <person name="Yadetie F."/>
            <person name="Muffato M."/>
            <person name="Louis A."/>
            <person name="Butcher S."/>
            <person name="Tsagkogeorga G."/>
            <person name="Konrad A."/>
            <person name="Singh S."/>
            <person name="Jensen M.F."/>
            <person name="Cong E.H."/>
            <person name="Eikeseth-Otteraa H."/>
            <person name="Noel B."/>
            <person name="Anthouard V."/>
            <person name="Porcel B.M."/>
            <person name="Kachouri-Lafond R."/>
            <person name="Nishino A."/>
            <person name="Ugolini M."/>
            <person name="Chourrout P."/>
            <person name="Nishida H."/>
            <person name="Aasland R."/>
            <person name="Huzurbazar S."/>
            <person name="Westhof E."/>
            <person name="Delsuc F."/>
            <person name="Lehrach H."/>
            <person name="Reinhardt R."/>
            <person name="Weissenbach J."/>
            <person name="Roy S.W."/>
            <person name="Artiguenave F."/>
            <person name="Postlethwait J.H."/>
            <person name="Manak J.R."/>
            <person name="Thompson E.M."/>
            <person name="Jaillon O."/>
            <person name="Du Pasquier L."/>
            <person name="Boudinot P."/>
            <person name="Liberles D.A."/>
            <person name="Volff J.N."/>
            <person name="Philippe H."/>
            <person name="Lenhard B."/>
            <person name="Roest Crollius H."/>
            <person name="Wincker P."/>
            <person name="Chourrout D."/>
        </authorList>
    </citation>
    <scope>NUCLEOTIDE SEQUENCE [LARGE SCALE GENOMIC DNA]</scope>
</reference>
<dbReference type="SUPFAM" id="SSF56219">
    <property type="entry name" value="DNase I-like"/>
    <property type="match status" value="1"/>
</dbReference>
<evidence type="ECO:0000313" key="4">
    <source>
        <dbReference type="Proteomes" id="UP000001307"/>
    </source>
</evidence>
<feature type="region of interest" description="Disordered" evidence="1">
    <location>
        <begin position="794"/>
        <end position="858"/>
    </location>
</feature>
<dbReference type="OrthoDB" id="414730at2759"/>
<feature type="region of interest" description="Disordered" evidence="1">
    <location>
        <begin position="1"/>
        <end position="66"/>
    </location>
</feature>
<feature type="compositionally biased region" description="Basic residues" evidence="1">
    <location>
        <begin position="1"/>
        <end position="11"/>
    </location>
</feature>
<dbReference type="InterPro" id="IPR043502">
    <property type="entry name" value="DNA/RNA_pol_sf"/>
</dbReference>
<dbReference type="InterPro" id="IPR036691">
    <property type="entry name" value="Endo/exonu/phosph_ase_sf"/>
</dbReference>
<dbReference type="InParanoid" id="E4X7W5"/>
<dbReference type="InterPro" id="IPR005135">
    <property type="entry name" value="Endo/exonuclease/phosphatase"/>
</dbReference>
<organism evidence="3 4">
    <name type="scientific">Oikopleura dioica</name>
    <name type="common">Tunicate</name>
    <dbReference type="NCBI Taxonomy" id="34765"/>
    <lineage>
        <taxon>Eukaryota</taxon>
        <taxon>Metazoa</taxon>
        <taxon>Chordata</taxon>
        <taxon>Tunicata</taxon>
        <taxon>Appendicularia</taxon>
        <taxon>Copelata</taxon>
        <taxon>Oikopleuridae</taxon>
        <taxon>Oikopleura</taxon>
    </lineage>
</organism>
<feature type="compositionally biased region" description="Polar residues" evidence="1">
    <location>
        <begin position="958"/>
        <end position="970"/>
    </location>
</feature>
<feature type="compositionally biased region" description="Polar residues" evidence="1">
    <location>
        <begin position="983"/>
        <end position="1018"/>
    </location>
</feature>
<sequence>MFAKKKSPKKKHQEDESITQSTNPKKKRKSFSVKLNKIASKFNNKSQDKTGHTSNDSKPLLAANNPTPLLAANNSLYSNNLTAGKPLFESTIIPGPSSGTNQELDKALEQSKLISLKRTKTERRNERRDIKRIMNLSESIINLNNLGANANATWDELRSEHTQFRLQNRDAAVTDIQKATSEAAIYKRLNNTHNPNTRTQRKPVSARKKLKFNSPMSKQAGAGINLHARSRNPSQSRPTPYSINRPSWQAKNSSATDEFLNSIAPHGKIRTGGNDAGYCEEEDQTLVLRDETGLNDREMDYGEDDIEMVVEKKDKRERHGPQEITVTLLKEFYAVEESFTLKIAAAKHKNHRIKMKGQNENTVFESWARMMRSPRIDFRFSGEIYLNANMDSRSDWNFWIQNDFFHGFNFNGQERPLFPVDRSCRPWHNKPWNNMLQCNCKLGMILLAFSKAAIFDVKNGTLAYDVIALDRQDKEFLWEFGDSDLDRDIYITGIRVHSNLAFLYLLFFFPNLCSPWEALSVITKAERFNVSFGLTLDSSVRNAGNHTWQILTQARCLQTMIFDYLKTVNSTLIKMKNVITFDTQRGNKKIGALPLTLLFDEKSALALKYKLSNKNVVSFHKRIHAFNTSYKSTVSRTGKTFPTSWRYDMLFSKSRYIGEPETMEAKLEQEAQRLLQERDLTTGTNILFRTAAQQAQKEKLDEEKTNLATAESHIKAMPQLETNPEYLEKLSNTVAQCIKHKADNPGKGESAVDQFWTRIQSYEAVKALTTKMAQENSANKTPAETPLMTLEKTTKEAEQKEKTPTSDASTPAERTQGETAFSTKCPKNSVKNIKKASAIPAPKPNLTSEEKTSETAKTNLDADSLDLICEEPSTTALINNQLHNTDIANSSAESNKMDASDGDKIERELEEKTPGDDNMGESTETEEDLRVDENDAAGSATSRIPRPSITIKNGIVIPQSTDPVKPSTPTRRSARIRSNSRSETLTTGTPETPRSGTLTPSRRNSTPAGTNRYRNNLSPVPEPFGDLSIIYDSPNTFQHVTLDDTFVTNLPRPPQPKLGKRQRNISGSPNNGQNTEVESNDSSRSQKRHRLDNCSKDSQLNGQLEPVFEELLSSCSTVSMDLASQEDRQAVYDSRIEWMTSDSKDRFSSLKEKMSSEGYGEWLSTIDNRDEILSTLEKDAGSPISFASNITTAEISKDLSIPKTSADKIRKLLGEPSSIEEIVATKGNRVIPKTMQKFHEACADAVNNRNNIAAFFRNRGDAAQEYKESWFSNCLVYTKTIVDHIKWLENQNLTDTELISICFFEPSEFKYLKRIKFVLEQLLELKNSLQAIKEIYTTAPSLMYSFIPCPAKEGVLQYVSHRILKDNYPIEDWQRVKNSQQMLRRLLDLHNAIYLPFKDVRIVAGQFEKTTNNKFEFALTPNSFAIVCQKTLELNPSSIYSAELYKDTIIGILIRDFKINPDIVDFQNLDIIKSKNIKAWEWLIEIKTRCLKEHNFLDKLVMNTNTLPGLTNIIRSNAQKEEMKKPSKRDEIQRDNIRHGKITQASLPTNIPSPVLFTASISSQKLSQLISTRWDSRRNPEIPHYIKKKQKRKNATLKKLPNNLLDINSIPSITDPNEDEKSELLELCKQLNKNSLKNLSRMRCVNINPGKISMKGEKLRDIVGRTKNIDIYFLNELRSECEDIKNSACWPTGFSMHSHEKLRDSNLIYSALMTRDSTIGGLIKETFSIGPITGLLLENHRKERICVFSIYRPIPKEGKENCFYRNYENSDPKIFLRWIKKALEIARNRNAAVILAGDFNVDFDRSEGNNDLANELKELLKSLTDLCIHPTFFKKKCKNSKIDHVMVSNPIRTNCRNLNLNNSIPTDGHCGQEFQYDFGVPPSSYKVMISRKMKSEEEIKSIGLACHSDIKRSQNEATSAKKKIKNSFNWAKRLLLKSSSTIIKIVPDKNEFDLIKGTDTIHYEEMKKLLIDIRDDLRAEPGHEIHSVISKVGTVINKLRARDKRLSREKLSGRAEGDRNVIWDIYNSQCCPAKHWDVEKELTADELADKVKILQETTTSNNVISKPLVAPLSTNKLSKFPYSINGENSHPSIFGKYYKLKNHTRGWSGVNKYFLDCLPICLLEMLIINPVRDCLDNGEYPEDLRISRITILPKKDFGVRPIAIGEVLTSVLEKVIISSIINFLEAVGAYPKEQSGFRKNMSCGTALFEIIKNYLEFKSKKLCLSITFIDAKNAFGSVGHSSLITILGFYFEGKAFKILRESLARNYVVNARGFYSSLRRGTPHGVPQGGTLSPSLFSLYISQISNLDCLDDEKKLLLFADDTCMVVGAKNYKELVSKTNNLMAILEETIADLGMLLVPSKTNVLVFGKNSQYSYGQDITFSVSGTPIKPVQKAKYLGSTIESKKGLLTFESNTNNLIGKFKAVNAKASCIAHSLSLESNAFLLRACAIGALQHNFQILPLLSTNHTHQLQKIYISGLKIAEKRRYHKPAKPLPNTDYRRFNFPIHTYNKMIRRLEIIKQPTINNIKIRSVLCNINGVISSGQSPNQCDFLYECLQIIDPTQNIVLLNNIEHWYKLINKLELKSNLLRLTDTYLSLSISEILSLTAEAGIETLFKLELISARITIPARLNNAEAKNSLWPLFAKNWIDELPLEIRNMIFIRHKKDLISKFFKYSHKHMEATIYCYKCRKPPTNQRPNIDRETPGVILQNQLPDLDAELCGINDLDSYVAVDIFSKSIRLFSAKEDYNLTNFACQDNVVVIPSGLLLIMTEAGEKIQTSELDELAKLSMTTNPKISSKTAEFLNARMNRISAIKGESINMYLHSLIKKEKIRLRVNPRITRSNFMDSYEITLQFEPKIKGWVTNNQKNQTLCYPKADSQELLSIEKLFFGYNTVTVMNGVADEKTGMTTRSSFLAQQKWFKIASGHSIAGNHSGIINRCLIELYNQKMDAYLTARPITSALLHDCSTNTTIELKKDLLNVSQIF</sequence>
<feature type="compositionally biased region" description="Basic and acidic residues" evidence="1">
    <location>
        <begin position="794"/>
        <end position="804"/>
    </location>
</feature>
<gene>
    <name evidence="3" type="ORF">GSOID_T00003655001</name>
</gene>
<dbReference type="Pfam" id="PF00078">
    <property type="entry name" value="RVT_1"/>
    <property type="match status" value="1"/>
</dbReference>
<dbReference type="Gene3D" id="3.60.10.10">
    <property type="entry name" value="Endonuclease/exonuclease/phosphatase"/>
    <property type="match status" value="1"/>
</dbReference>
<name>E4X7W5_OIKDI</name>
<feature type="compositionally biased region" description="Polar residues" evidence="1">
    <location>
        <begin position="805"/>
        <end position="831"/>
    </location>
</feature>
<dbReference type="SUPFAM" id="SSF56672">
    <property type="entry name" value="DNA/RNA polymerases"/>
    <property type="match status" value="1"/>
</dbReference>
<feature type="domain" description="Reverse transcriptase" evidence="2">
    <location>
        <begin position="2133"/>
        <end position="2401"/>
    </location>
</feature>
<dbReference type="GO" id="GO:0003824">
    <property type="term" value="F:catalytic activity"/>
    <property type="evidence" value="ECO:0007669"/>
    <property type="project" value="InterPro"/>
</dbReference>
<feature type="compositionally biased region" description="Polar residues" evidence="1">
    <location>
        <begin position="1064"/>
        <end position="1083"/>
    </location>
</feature>
<proteinExistence type="predicted"/>
<dbReference type="PANTHER" id="PTHR33332">
    <property type="entry name" value="REVERSE TRANSCRIPTASE DOMAIN-CONTAINING PROTEIN"/>
    <property type="match status" value="1"/>
</dbReference>
<dbReference type="Proteomes" id="UP000001307">
    <property type="component" value="Unassembled WGS sequence"/>
</dbReference>
<dbReference type="InterPro" id="IPR000477">
    <property type="entry name" value="RT_dom"/>
</dbReference>
<dbReference type="Pfam" id="PF03372">
    <property type="entry name" value="Exo_endo_phos"/>
    <property type="match status" value="1"/>
</dbReference>
<feature type="region of interest" description="Disordered" evidence="1">
    <location>
        <begin position="908"/>
        <end position="1019"/>
    </location>
</feature>